<organism evidence="4 5">
    <name type="scientific">Adhaeribacter swui</name>
    <dbReference type="NCBI Taxonomy" id="2086471"/>
    <lineage>
        <taxon>Bacteria</taxon>
        <taxon>Pseudomonadati</taxon>
        <taxon>Bacteroidota</taxon>
        <taxon>Cytophagia</taxon>
        <taxon>Cytophagales</taxon>
        <taxon>Hymenobacteraceae</taxon>
        <taxon>Adhaeribacter</taxon>
    </lineage>
</organism>
<keyword evidence="5" id="KW-1185">Reference proteome</keyword>
<dbReference type="InterPro" id="IPR002347">
    <property type="entry name" value="SDR_fam"/>
</dbReference>
<gene>
    <name evidence="4" type="ORF">HUW51_16050</name>
</gene>
<dbReference type="KEGG" id="aswu:HUW51_16050"/>
<dbReference type="InterPro" id="IPR057326">
    <property type="entry name" value="KR_dom"/>
</dbReference>
<evidence type="ECO:0000313" key="5">
    <source>
        <dbReference type="Proteomes" id="UP000515237"/>
    </source>
</evidence>
<dbReference type="InterPro" id="IPR051122">
    <property type="entry name" value="SDR_DHRS6-like"/>
</dbReference>
<dbReference type="CDD" id="cd05233">
    <property type="entry name" value="SDR_c"/>
    <property type="match status" value="1"/>
</dbReference>
<evidence type="ECO:0000256" key="2">
    <source>
        <dbReference type="ARBA" id="ARBA00023002"/>
    </source>
</evidence>
<proteinExistence type="inferred from homology"/>
<sequence length="237" mass="25404">MADKNILIIGGSSGIGAALVQLLSQDKNFHVYTLSRQQPNFLPLPNVNFITWDIRQVPTPELLYQLPEVFHGLVYLPGTINLKPFHRLTPADFREEWEVNVLGAVTALQAFLPHLKRSGAAAVVLFSSVAAQTGMSFHASTASAKAGVEGLAKALAAEWASLKIRVNVIAPSLTDTPLAGNLLATPEKREAANKRHPLGRTGTPSEIAALTKFLISEEAGWLTGQIIAQDGGLSALR</sequence>
<feature type="domain" description="Ketoreductase" evidence="3">
    <location>
        <begin position="4"/>
        <end position="167"/>
    </location>
</feature>
<protein>
    <submittedName>
        <fullName evidence="4">SDR family oxidoreductase</fullName>
    </submittedName>
</protein>
<dbReference type="SMART" id="SM00822">
    <property type="entry name" value="PKS_KR"/>
    <property type="match status" value="1"/>
</dbReference>
<keyword evidence="2" id="KW-0560">Oxidoreductase</keyword>
<comment type="similarity">
    <text evidence="1">Belongs to the short-chain dehydrogenases/reductases (SDR) family.</text>
</comment>
<dbReference type="RefSeq" id="WP_185270640.1">
    <property type="nucleotide sequence ID" value="NZ_CP055156.1"/>
</dbReference>
<dbReference type="Proteomes" id="UP000515237">
    <property type="component" value="Chromosome"/>
</dbReference>
<dbReference type="GO" id="GO:0016491">
    <property type="term" value="F:oxidoreductase activity"/>
    <property type="evidence" value="ECO:0007669"/>
    <property type="project" value="UniProtKB-KW"/>
</dbReference>
<evidence type="ECO:0000313" key="4">
    <source>
        <dbReference type="EMBL" id="QNF34159.1"/>
    </source>
</evidence>
<evidence type="ECO:0000259" key="3">
    <source>
        <dbReference type="SMART" id="SM00822"/>
    </source>
</evidence>
<dbReference type="InterPro" id="IPR036291">
    <property type="entry name" value="NAD(P)-bd_dom_sf"/>
</dbReference>
<dbReference type="PRINTS" id="PR00081">
    <property type="entry name" value="GDHRDH"/>
</dbReference>
<dbReference type="SUPFAM" id="SSF51735">
    <property type="entry name" value="NAD(P)-binding Rossmann-fold domains"/>
    <property type="match status" value="1"/>
</dbReference>
<name>A0A7G7GAH5_9BACT</name>
<dbReference type="AlphaFoldDB" id="A0A7G7GAH5"/>
<dbReference type="PANTHER" id="PTHR43477">
    <property type="entry name" value="DIHYDROANTICAPSIN 7-DEHYDROGENASE"/>
    <property type="match status" value="1"/>
</dbReference>
<dbReference type="Pfam" id="PF13561">
    <property type="entry name" value="adh_short_C2"/>
    <property type="match status" value="1"/>
</dbReference>
<dbReference type="EMBL" id="CP055156">
    <property type="protein sequence ID" value="QNF34159.1"/>
    <property type="molecule type" value="Genomic_DNA"/>
</dbReference>
<dbReference type="Gene3D" id="3.40.50.720">
    <property type="entry name" value="NAD(P)-binding Rossmann-like Domain"/>
    <property type="match status" value="1"/>
</dbReference>
<dbReference type="PANTHER" id="PTHR43477:SF1">
    <property type="entry name" value="DIHYDROANTICAPSIN 7-DEHYDROGENASE"/>
    <property type="match status" value="1"/>
</dbReference>
<reference evidence="4 5" key="1">
    <citation type="journal article" date="2018" name="Int. J. Syst. Evol. Microbiol.">
        <title>Adhaeribacter swui sp. nov., isolated from wet mud.</title>
        <authorList>
            <person name="Kim D.U."/>
            <person name="Kim K.W."/>
            <person name="Kang M.S."/>
            <person name="Kim J.Y."/>
            <person name="Jang J.H."/>
            <person name="Kim M.K."/>
        </authorList>
    </citation>
    <scope>NUCLEOTIDE SEQUENCE [LARGE SCALE GENOMIC DNA]</scope>
    <source>
        <strain evidence="4 5">KCTC 52873</strain>
    </source>
</reference>
<accession>A0A7G7GAH5</accession>
<evidence type="ECO:0000256" key="1">
    <source>
        <dbReference type="ARBA" id="ARBA00006484"/>
    </source>
</evidence>